<proteinExistence type="predicted"/>
<protein>
    <submittedName>
        <fullName evidence="1">Uncharacterized protein</fullName>
    </submittedName>
</protein>
<reference evidence="1 2" key="1">
    <citation type="submission" date="2018-06" db="EMBL/GenBank/DDBJ databases">
        <title>A transcriptomic atlas of mushroom development highlights an independent origin of complex multicellularity.</title>
        <authorList>
            <consortium name="DOE Joint Genome Institute"/>
            <person name="Krizsan K."/>
            <person name="Almasi E."/>
            <person name="Merenyi Z."/>
            <person name="Sahu N."/>
            <person name="Viragh M."/>
            <person name="Koszo T."/>
            <person name="Mondo S."/>
            <person name="Kiss B."/>
            <person name="Balint B."/>
            <person name="Kues U."/>
            <person name="Barry K."/>
            <person name="Hegedus J.C."/>
            <person name="Henrissat B."/>
            <person name="Johnson J."/>
            <person name="Lipzen A."/>
            <person name="Ohm R."/>
            <person name="Nagy I."/>
            <person name="Pangilinan J."/>
            <person name="Yan J."/>
            <person name="Xiong Y."/>
            <person name="Grigoriev I.V."/>
            <person name="Hibbett D.S."/>
            <person name="Nagy L.G."/>
        </authorList>
    </citation>
    <scope>NUCLEOTIDE SEQUENCE [LARGE SCALE GENOMIC DNA]</scope>
    <source>
        <strain evidence="1 2">SZMC22713</strain>
    </source>
</reference>
<name>A0A4Y7PDG7_9AGAM</name>
<sequence>MSDHPQTFYDMSTRKYSDNLIYGRSACDRPYKFTCYGNLKVSHAPPSSSTTTIVGLSFVHTSDPSIQWLQGVSGVAGDLDISTAEPRNLDEVQAARTVKKTTRNHSDWKVSVHEQRSTPRACKSKPEHQYESENIGILEDCREADEPRRCLVGIDPGDVDGCAREGIQGRQQQIRRRRQLMRWWVMGYTAAATADRTTKTPGAMVDGRIFGVGTAAAAIYGGRGIEHDVGDDEHEGGERHAGVAGVTLSAREVVDCRNGAPTLPMAMVYVSAEDL</sequence>
<dbReference type="VEuPathDB" id="FungiDB:BD410DRAFT_810635"/>
<gene>
    <name evidence="1" type="ORF">BD410DRAFT_810635</name>
</gene>
<organism evidence="1 2">
    <name type="scientific">Rickenella mellea</name>
    <dbReference type="NCBI Taxonomy" id="50990"/>
    <lineage>
        <taxon>Eukaryota</taxon>
        <taxon>Fungi</taxon>
        <taxon>Dikarya</taxon>
        <taxon>Basidiomycota</taxon>
        <taxon>Agaricomycotina</taxon>
        <taxon>Agaricomycetes</taxon>
        <taxon>Hymenochaetales</taxon>
        <taxon>Rickenellaceae</taxon>
        <taxon>Rickenella</taxon>
    </lineage>
</organism>
<evidence type="ECO:0000313" key="2">
    <source>
        <dbReference type="Proteomes" id="UP000294933"/>
    </source>
</evidence>
<evidence type="ECO:0000313" key="1">
    <source>
        <dbReference type="EMBL" id="TDL13344.1"/>
    </source>
</evidence>
<dbReference type="Proteomes" id="UP000294933">
    <property type="component" value="Unassembled WGS sequence"/>
</dbReference>
<dbReference type="EMBL" id="ML170702">
    <property type="protein sequence ID" value="TDL13344.1"/>
    <property type="molecule type" value="Genomic_DNA"/>
</dbReference>
<accession>A0A4Y7PDG7</accession>
<dbReference type="AlphaFoldDB" id="A0A4Y7PDG7"/>
<keyword evidence="2" id="KW-1185">Reference proteome</keyword>